<evidence type="ECO:0000259" key="7">
    <source>
        <dbReference type="PROSITE" id="PS50892"/>
    </source>
</evidence>
<evidence type="ECO:0000313" key="9">
    <source>
        <dbReference type="EMBL" id="KAB1217694.1"/>
    </source>
</evidence>
<dbReference type="InterPro" id="IPR036322">
    <property type="entry name" value="WD40_repeat_dom_sf"/>
</dbReference>
<reference evidence="9" key="1">
    <citation type="submission" date="2018-07" db="EMBL/GenBank/DDBJ databases">
        <authorList>
            <person name="Gao Z.-S."/>
            <person name="Jia H.-M."/>
            <person name="Jia H.-J."/>
            <person name="Cai Q.-L."/>
            <person name="Wang Y."/>
            <person name="Zhao H.-B."/>
        </authorList>
    </citation>
    <scope>NUCLEOTIDE SEQUENCE</scope>
    <source>
        <tissue evidence="9">Leaves</tissue>
    </source>
</reference>
<evidence type="ECO:0000256" key="2">
    <source>
        <dbReference type="ARBA" id="ARBA00008070"/>
    </source>
</evidence>
<evidence type="ECO:0000256" key="1">
    <source>
        <dbReference type="ARBA" id="ARBA00004496"/>
    </source>
</evidence>
<accession>A0A6A1VXI3</accession>
<dbReference type="Gene3D" id="2.130.10.10">
    <property type="entry name" value="YVTN repeat-like/Quinoprotein amine dehydrogenase"/>
    <property type="match status" value="2"/>
</dbReference>
<dbReference type="Pfam" id="PF00957">
    <property type="entry name" value="Synaptobrevin"/>
    <property type="match status" value="1"/>
</dbReference>
<dbReference type="SUPFAM" id="SSF69322">
    <property type="entry name" value="Tricorn protease domain 2"/>
    <property type="match status" value="1"/>
</dbReference>
<dbReference type="GO" id="GO:0005096">
    <property type="term" value="F:GTPase activator activity"/>
    <property type="evidence" value="ECO:0007669"/>
    <property type="project" value="TreeGrafter"/>
</dbReference>
<sequence length="1099" mass="120711">MFAKFFQKGSAQQQSPQGCVTPADLDPRVTLHYGIPSTASILAFDRIQSLLALGTLDGRIKVIGGDHIEAVLTSPKQLPFKNLEFLQNQGFLVGISNENEIQVWDLEHRQIASTLQWESNITAFSVINGTTFILLIAYQNGLMVLWDASEDCIVLVRGHKDLLLKDKTAADCQQYTRNDLCDDVSDDTDVEKEISSLCWASNNGSVLAVGYVDGDIIFWNLPDAASNKKKKAEKSSNDVVKLQVSSANRRLPIIVLHWAANKSHNDCRGQLFVYGGDEVGSEEVLTILNLDWSSGIECLKCIGRVDIALNGFADMVLLPRAGVTESSGMSLVALTIPGKLHLYNDACLSSLISQKEKEASTTALQYPTLIPTLDPYMTVAKLGLVSRDGKLSRLLSEIFSAAKLHVAQTGDVVGTKWPLTGGVPSQLLDTQNYCVERLYISGYGDGSVRVWDATYPALSLIYTIGSEVNGNHIAGASASVSALDFCSDTLTLAIGNECGLVHLYKLIRSSDEKTLHVVTETENEGELLSSINDHNDTTNMVHRPSPIPIQVNHDEVGRLALTGVDVHNMHQEGGPQCIAVFALINSRVCTLHFENSGSRLAVGFECGRVALLHTSTLSVLFITDYVSDTSSPVVSLAMKTFSDTNGLINRPEDSESKTLEDLGNRPLFVMTRNARITAINSQTGKIVTSQSMYPEKDSTAISMYIIGNNFIADMSSEKHSLDSPRKNEAKSESAQTNLESGITPHEVEIDTSTETVYFGQQMMNLFFLLCCEDALLLFSLKSLIEGDNNSIWKVNLGKPCCWTTTFRKDEKDCGLVVLYQSGVIEIRSLPTLEVLVESSLVSLLRWNFKHNMEKTMSSSNNGQIILVNGCELAAVSLVASENDFRIPESLPNLHDEVLAAAGDASISLSPNQKNRQVALINLDAAHGVLGRVIKSLKVGKEEINVDHTEVHENDFANLESLFSRPLFSKPFTAVTDDQDIVELNIDDIKIDEPIALSSSSQKANNEWRDKSAERERLFEGASTETTPRLRTAEEIRAKYRKTGEASAAAAEARDKLAERGEKLERLGQRTEELRSGAENFASMASELAKTMERRKWWNI</sequence>
<keyword evidence="3" id="KW-0268">Exocytosis</keyword>
<dbReference type="InterPro" id="IPR001680">
    <property type="entry name" value="WD40_rpt"/>
</dbReference>
<dbReference type="GO" id="GO:0045159">
    <property type="term" value="F:myosin II binding"/>
    <property type="evidence" value="ECO:0007669"/>
    <property type="project" value="TreeGrafter"/>
</dbReference>
<protein>
    <submittedName>
        <fullName evidence="9">Syntaxin-binding protein 5-like</fullName>
    </submittedName>
</protein>
<dbReference type="CDD" id="cd15873">
    <property type="entry name" value="R-SNARE_STXBP5_6"/>
    <property type="match status" value="1"/>
</dbReference>
<organism evidence="9 10">
    <name type="scientific">Morella rubra</name>
    <name type="common">Chinese bayberry</name>
    <dbReference type="NCBI Taxonomy" id="262757"/>
    <lineage>
        <taxon>Eukaryota</taxon>
        <taxon>Viridiplantae</taxon>
        <taxon>Streptophyta</taxon>
        <taxon>Embryophyta</taxon>
        <taxon>Tracheophyta</taxon>
        <taxon>Spermatophyta</taxon>
        <taxon>Magnoliopsida</taxon>
        <taxon>eudicotyledons</taxon>
        <taxon>Gunneridae</taxon>
        <taxon>Pentapetalae</taxon>
        <taxon>rosids</taxon>
        <taxon>fabids</taxon>
        <taxon>Fagales</taxon>
        <taxon>Myricaceae</taxon>
        <taxon>Morella</taxon>
    </lineage>
</organism>
<feature type="compositionally biased region" description="Basic and acidic residues" evidence="6">
    <location>
        <begin position="717"/>
        <end position="731"/>
    </location>
</feature>
<evidence type="ECO:0000256" key="4">
    <source>
        <dbReference type="ARBA" id="ARBA00022490"/>
    </source>
</evidence>
<comment type="similarity">
    <text evidence="2">Belongs to the WD repeat L(2)GL family.</text>
</comment>
<feature type="domain" description="V-SNARE coiled-coil homology" evidence="7">
    <location>
        <begin position="1034"/>
        <end position="1098"/>
    </location>
</feature>
<keyword evidence="5" id="KW-0175">Coiled coil</keyword>
<dbReference type="SMART" id="SM00320">
    <property type="entry name" value="WD40"/>
    <property type="match status" value="7"/>
</dbReference>
<name>A0A6A1VXI3_9ROSI</name>
<reference evidence="9 10" key="2">
    <citation type="journal article" date="2019" name="Plant Biotechnol. J.">
        <title>The red bayberry genome and genetic basis of sex determination.</title>
        <authorList>
            <person name="Jia H.M."/>
            <person name="Jia H.J."/>
            <person name="Cai Q.L."/>
            <person name="Wang Y."/>
            <person name="Zhao H.B."/>
            <person name="Yang W.F."/>
            <person name="Wang G.Y."/>
            <person name="Li Y.H."/>
            <person name="Zhan D.L."/>
            <person name="Shen Y.T."/>
            <person name="Niu Q.F."/>
            <person name="Chang L."/>
            <person name="Qiu J."/>
            <person name="Zhao L."/>
            <person name="Xie H.B."/>
            <person name="Fu W.Y."/>
            <person name="Jin J."/>
            <person name="Li X.W."/>
            <person name="Jiao Y."/>
            <person name="Zhou C.C."/>
            <person name="Tu T."/>
            <person name="Chai C.Y."/>
            <person name="Gao J.L."/>
            <person name="Fan L.J."/>
            <person name="van de Weg E."/>
            <person name="Wang J.Y."/>
            <person name="Gao Z.S."/>
        </authorList>
    </citation>
    <scope>NUCLEOTIDE SEQUENCE [LARGE SCALE GENOMIC DNA]</scope>
    <source>
        <tissue evidence="9">Leaves</tissue>
    </source>
</reference>
<dbReference type="PANTHER" id="PTHR10241">
    <property type="entry name" value="LETHAL 2 GIANT LARVAE PROTEIN"/>
    <property type="match status" value="1"/>
</dbReference>
<dbReference type="GO" id="GO:0005737">
    <property type="term" value="C:cytoplasm"/>
    <property type="evidence" value="ECO:0007669"/>
    <property type="project" value="UniProtKB-SubCell"/>
</dbReference>
<comment type="caution">
    <text evidence="9">The sequence shown here is derived from an EMBL/GenBank/DDBJ whole genome shotgun (WGS) entry which is preliminary data.</text>
</comment>
<dbReference type="PANTHER" id="PTHR10241:SF38">
    <property type="entry name" value="TRANSDUCIN FAMILY PROTEIN _ WD-40 REPEAT FAMILY PROTEIN"/>
    <property type="match status" value="1"/>
</dbReference>
<dbReference type="EMBL" id="RXIC02000021">
    <property type="protein sequence ID" value="KAB1217625.1"/>
    <property type="molecule type" value="Genomic_DNA"/>
</dbReference>
<dbReference type="InterPro" id="IPR015943">
    <property type="entry name" value="WD40/YVTN_repeat-like_dom_sf"/>
</dbReference>
<proteinExistence type="inferred from homology"/>
<dbReference type="AlphaFoldDB" id="A0A6A1VXI3"/>
<dbReference type="EMBL" id="RXIC02000021">
    <property type="protein sequence ID" value="KAB1217694.1"/>
    <property type="molecule type" value="Genomic_DNA"/>
</dbReference>
<gene>
    <name evidence="9" type="ORF">CJ030_MR3G012178</name>
    <name evidence="8" type="ORF">CJ030_MR3G012198</name>
</gene>
<reference evidence="9" key="3">
    <citation type="submission" date="2019-09" db="EMBL/GenBank/DDBJ databases">
        <authorList>
            <person name="Gao Z."/>
        </authorList>
    </citation>
    <scope>NUCLEOTIDE SEQUENCE</scope>
    <source>
        <tissue evidence="9">Leaves</tissue>
    </source>
</reference>
<feature type="compositionally biased region" description="Basic and acidic residues" evidence="6">
    <location>
        <begin position="1005"/>
        <end position="1018"/>
    </location>
</feature>
<dbReference type="PROSITE" id="PS50892">
    <property type="entry name" value="V_SNARE"/>
    <property type="match status" value="1"/>
</dbReference>
<dbReference type="GO" id="GO:0006887">
    <property type="term" value="P:exocytosis"/>
    <property type="evidence" value="ECO:0007669"/>
    <property type="project" value="UniProtKB-KW"/>
</dbReference>
<dbReference type="Gene3D" id="1.20.5.110">
    <property type="match status" value="1"/>
</dbReference>
<dbReference type="GO" id="GO:0019905">
    <property type="term" value="F:syntaxin binding"/>
    <property type="evidence" value="ECO:0007669"/>
    <property type="project" value="TreeGrafter"/>
</dbReference>
<dbReference type="GO" id="GO:0005886">
    <property type="term" value="C:plasma membrane"/>
    <property type="evidence" value="ECO:0007669"/>
    <property type="project" value="TreeGrafter"/>
</dbReference>
<evidence type="ECO:0000256" key="6">
    <source>
        <dbReference type="SAM" id="MobiDB-lite"/>
    </source>
</evidence>
<dbReference type="GO" id="GO:0006893">
    <property type="term" value="P:Golgi to plasma membrane transport"/>
    <property type="evidence" value="ECO:0007669"/>
    <property type="project" value="TreeGrafter"/>
</dbReference>
<evidence type="ECO:0000256" key="5">
    <source>
        <dbReference type="PROSITE-ProRule" id="PRU00290"/>
    </source>
</evidence>
<dbReference type="SUPFAM" id="SSF50978">
    <property type="entry name" value="WD40 repeat-like"/>
    <property type="match status" value="1"/>
</dbReference>
<dbReference type="Proteomes" id="UP000516437">
    <property type="component" value="Chromosome 3"/>
</dbReference>
<keyword evidence="10" id="KW-1185">Reference proteome</keyword>
<dbReference type="OrthoDB" id="19944at2759"/>
<evidence type="ECO:0000313" key="10">
    <source>
        <dbReference type="Proteomes" id="UP000516437"/>
    </source>
</evidence>
<dbReference type="SUPFAM" id="SSF58038">
    <property type="entry name" value="SNARE fusion complex"/>
    <property type="match status" value="1"/>
</dbReference>
<feature type="region of interest" description="Disordered" evidence="6">
    <location>
        <begin position="717"/>
        <end position="738"/>
    </location>
</feature>
<keyword evidence="4" id="KW-0963">Cytoplasm</keyword>
<evidence type="ECO:0000313" key="8">
    <source>
        <dbReference type="EMBL" id="KAB1217625.1"/>
    </source>
</evidence>
<feature type="region of interest" description="Disordered" evidence="6">
    <location>
        <begin position="1001"/>
        <end position="1025"/>
    </location>
</feature>
<evidence type="ECO:0000256" key="3">
    <source>
        <dbReference type="ARBA" id="ARBA00022483"/>
    </source>
</evidence>
<comment type="subcellular location">
    <subcellularLocation>
        <location evidence="1">Cytoplasm</location>
    </subcellularLocation>
</comment>
<dbReference type="InterPro" id="IPR042855">
    <property type="entry name" value="V_SNARE_CC"/>
</dbReference>